<gene>
    <name evidence="1" type="ORF">HMPREF0220_1196</name>
</gene>
<protein>
    <recommendedName>
        <fullName evidence="3">Mutator family transposase</fullName>
    </recommendedName>
</protein>
<evidence type="ECO:0000313" key="1">
    <source>
        <dbReference type="EMBL" id="EFH07787.1"/>
    </source>
</evidence>
<dbReference type="AlphaFoldDB" id="D5Q2R4"/>
<name>D5Q2R4_CLODI</name>
<comment type="caution">
    <text evidence="1">The sequence shown here is derived from an EMBL/GenBank/DDBJ whole genome shotgun (WGS) entry which is preliminary data.</text>
</comment>
<dbReference type="Proteomes" id="UP000003227">
    <property type="component" value="Unassembled WGS sequence"/>
</dbReference>
<dbReference type="HOGENOM" id="CLU_036805_13_7_9"/>
<organism evidence="1 2">
    <name type="scientific">Clostridioides difficile NAP08</name>
    <dbReference type="NCBI Taxonomy" id="525259"/>
    <lineage>
        <taxon>Bacteria</taxon>
        <taxon>Bacillati</taxon>
        <taxon>Bacillota</taxon>
        <taxon>Clostridia</taxon>
        <taxon>Peptostreptococcales</taxon>
        <taxon>Peptostreptococcaceae</taxon>
        <taxon>Clostridioides</taxon>
    </lineage>
</organism>
<proteinExistence type="predicted"/>
<evidence type="ECO:0000313" key="2">
    <source>
        <dbReference type="Proteomes" id="UP000003227"/>
    </source>
</evidence>
<reference evidence="1 2" key="1">
    <citation type="submission" date="2010-05" db="EMBL/GenBank/DDBJ databases">
        <authorList>
            <person name="Qin X."/>
            <person name="Bachman B."/>
            <person name="Battles P."/>
            <person name="Bell A."/>
            <person name="Bess C."/>
            <person name="Bickham C."/>
            <person name="Chaboub L."/>
            <person name="Chen D."/>
            <person name="Coyle M."/>
            <person name="Deiros D.R."/>
            <person name="Dinh H."/>
            <person name="Forbes L."/>
            <person name="Fowler G."/>
            <person name="Francisco L."/>
            <person name="Fu Q."/>
            <person name="Gubbala S."/>
            <person name="Hale W."/>
            <person name="Han Y."/>
            <person name="Hemphill L."/>
            <person name="Highlander S.K."/>
            <person name="Hirani K."/>
            <person name="Hogues M."/>
            <person name="Jackson L."/>
            <person name="Jakkamsetti A."/>
            <person name="Javaid M."/>
            <person name="Jiang H."/>
            <person name="Korchina V."/>
            <person name="Kovar C."/>
            <person name="Lara F."/>
            <person name="Lee S."/>
            <person name="Mata R."/>
            <person name="Mathew T."/>
            <person name="Moen C."/>
            <person name="Morales K."/>
            <person name="Munidasa M."/>
            <person name="Nazareth L."/>
            <person name="Ngo R."/>
            <person name="Nguyen L."/>
            <person name="Okwuonu G."/>
            <person name="Ongeri F."/>
            <person name="Patil S."/>
            <person name="Petrosino J."/>
            <person name="Pham C."/>
            <person name="Pham P."/>
            <person name="Pu L.-L."/>
            <person name="Puazo M."/>
            <person name="Raj R."/>
            <person name="Reid J."/>
            <person name="Rouhana J."/>
            <person name="Saada N."/>
            <person name="Shang Y."/>
            <person name="Simmons D."/>
            <person name="Thornton R."/>
            <person name="Warren J."/>
            <person name="Weissenberger G."/>
            <person name="Zhang J."/>
            <person name="Zhang L."/>
            <person name="Zhou C."/>
            <person name="Zhu D."/>
            <person name="Muzny D."/>
            <person name="Worley K."/>
            <person name="Gibbs R."/>
        </authorList>
    </citation>
    <scope>NUCLEOTIDE SEQUENCE [LARGE SCALE GENOMIC DNA]</scope>
    <source>
        <strain evidence="1 2">NAP08</strain>
    </source>
</reference>
<dbReference type="EMBL" id="ADNX01000031">
    <property type="protein sequence ID" value="EFH07787.1"/>
    <property type="molecule type" value="Genomic_DNA"/>
</dbReference>
<accession>D5Q2R4</accession>
<sequence>MESYNRLLKKVTKSKSIFPSDDSLHKSLYLATMDIFEKRSHKIRNWTQVLAHLSIYFKERNLTLN</sequence>
<evidence type="ECO:0008006" key="3">
    <source>
        <dbReference type="Google" id="ProtNLM"/>
    </source>
</evidence>